<dbReference type="SUPFAM" id="SSF56112">
    <property type="entry name" value="Protein kinase-like (PK-like)"/>
    <property type="match status" value="1"/>
</dbReference>
<proteinExistence type="inferred from homology"/>
<comment type="subunit">
    <text evidence="2">Homodimer.</text>
</comment>
<dbReference type="EMBL" id="BAAADE010000009">
    <property type="protein sequence ID" value="GAA0612141.1"/>
    <property type="molecule type" value="Genomic_DNA"/>
</dbReference>
<name>A0ABP3RK71_9HYPH</name>
<dbReference type="NCBIfam" id="TIGR01767">
    <property type="entry name" value="MTRK"/>
    <property type="match status" value="1"/>
</dbReference>
<keyword evidence="10" id="KW-1185">Reference proteome</keyword>
<comment type="similarity">
    <text evidence="1">Belongs to the methylthioribose kinase family.</text>
</comment>
<accession>A0ABP3RK71</accession>
<keyword evidence="5" id="KW-0547">Nucleotide-binding</keyword>
<keyword evidence="6 9" id="KW-0418">Kinase</keyword>
<dbReference type="PIRSF" id="PIRSF031134">
    <property type="entry name" value="MTRK"/>
    <property type="match status" value="1"/>
</dbReference>
<keyword evidence="7" id="KW-0067">ATP-binding</keyword>
<gene>
    <name evidence="9" type="primary">mtnK</name>
    <name evidence="9" type="ORF">GCM10008943_29520</name>
</gene>
<evidence type="ECO:0000256" key="6">
    <source>
        <dbReference type="ARBA" id="ARBA00022777"/>
    </source>
</evidence>
<evidence type="ECO:0000256" key="4">
    <source>
        <dbReference type="ARBA" id="ARBA00022679"/>
    </source>
</evidence>
<dbReference type="Pfam" id="PF01636">
    <property type="entry name" value="APH"/>
    <property type="match status" value="1"/>
</dbReference>
<evidence type="ECO:0000313" key="10">
    <source>
        <dbReference type="Proteomes" id="UP001424441"/>
    </source>
</evidence>
<evidence type="ECO:0000256" key="5">
    <source>
        <dbReference type="ARBA" id="ARBA00022741"/>
    </source>
</evidence>
<evidence type="ECO:0000313" key="9">
    <source>
        <dbReference type="EMBL" id="GAA0612141.1"/>
    </source>
</evidence>
<evidence type="ECO:0000256" key="1">
    <source>
        <dbReference type="ARBA" id="ARBA00010165"/>
    </source>
</evidence>
<dbReference type="GO" id="GO:0016301">
    <property type="term" value="F:kinase activity"/>
    <property type="evidence" value="ECO:0007669"/>
    <property type="project" value="UniProtKB-KW"/>
</dbReference>
<evidence type="ECO:0000256" key="2">
    <source>
        <dbReference type="ARBA" id="ARBA00011738"/>
    </source>
</evidence>
<dbReference type="Proteomes" id="UP001424441">
    <property type="component" value="Unassembled WGS sequence"/>
</dbReference>
<evidence type="ECO:0000259" key="8">
    <source>
        <dbReference type="Pfam" id="PF01636"/>
    </source>
</evidence>
<dbReference type="PANTHER" id="PTHR34273">
    <property type="entry name" value="METHYLTHIORIBOSE KINASE"/>
    <property type="match status" value="1"/>
</dbReference>
<dbReference type="InterPro" id="IPR002575">
    <property type="entry name" value="Aminoglycoside_PTrfase"/>
</dbReference>
<organism evidence="9 10">
    <name type="scientific">Paenochrobactrum glaciei</name>
    <dbReference type="NCBI Taxonomy" id="486407"/>
    <lineage>
        <taxon>Bacteria</taxon>
        <taxon>Pseudomonadati</taxon>
        <taxon>Pseudomonadota</taxon>
        <taxon>Alphaproteobacteria</taxon>
        <taxon>Hyphomicrobiales</taxon>
        <taxon>Brucellaceae</taxon>
        <taxon>Paenochrobactrum</taxon>
    </lineage>
</organism>
<dbReference type="InterPro" id="IPR009212">
    <property type="entry name" value="Methylthioribose_kinase"/>
</dbReference>
<keyword evidence="9" id="KW-0560">Oxidoreductase</keyword>
<comment type="caution">
    <text evidence="9">The sequence shown here is derived from an EMBL/GenBank/DDBJ whole genome shotgun (WGS) entry which is preliminary data.</text>
</comment>
<protein>
    <recommendedName>
        <fullName evidence="3">S-methyl-5-thioribose kinase</fullName>
        <ecNumber evidence="3">2.7.1.100</ecNumber>
    </recommendedName>
</protein>
<evidence type="ECO:0000256" key="7">
    <source>
        <dbReference type="ARBA" id="ARBA00022840"/>
    </source>
</evidence>
<dbReference type="RefSeq" id="WP_343807180.1">
    <property type="nucleotide sequence ID" value="NZ_BAAADE010000009.1"/>
</dbReference>
<sequence length="424" mass="47826">MTDAANQPLAKAFNEETLKRYIASQPHLHQIFGNDLSDVRVDEIGDGNLNFVFFVTNKQAALAFKQALPYSRMSGGARALTCERLAFETAALREFARLAPDYIPHIHHFDTEQSLMVMEFLSPHIIMRKGMIDGVEYPKFADHISTYLAKCLYGTSDFALDPSKKREMVAYFARNVELCEITERLIFNEPFMASDSNRWTSPALDETVHAIQNNLALKLRVADLKYKFLTRSEALLHADLHSGSIMLTEDETKVIDPEFAVFGPMAFDIGILIGNLLINYYAQEAYATAENDRAAYRLSVLKMIEDIWSGFIEKFSHLWHEGRTGGAYSDQGFAQTNGATVTALDTVLHDYLDNLLQDSIGYAATEMIRRTVGRAHVIDVDMIKDDENRAGIEKKILQFAAQILQSPKKYKSIAEFLEPAKQAK</sequence>
<feature type="domain" description="Aminoglycoside phosphotransferase" evidence="8">
    <location>
        <begin position="43"/>
        <end position="275"/>
    </location>
</feature>
<dbReference type="EC" id="2.7.1.100" evidence="3"/>
<dbReference type="InterPro" id="IPR011009">
    <property type="entry name" value="Kinase-like_dom_sf"/>
</dbReference>
<evidence type="ECO:0000256" key="3">
    <source>
        <dbReference type="ARBA" id="ARBA00012128"/>
    </source>
</evidence>
<dbReference type="Gene3D" id="3.90.1200.10">
    <property type="match status" value="1"/>
</dbReference>
<dbReference type="GO" id="GO:0016491">
    <property type="term" value="F:oxidoreductase activity"/>
    <property type="evidence" value="ECO:0007669"/>
    <property type="project" value="UniProtKB-KW"/>
</dbReference>
<reference evidence="10" key="1">
    <citation type="journal article" date="2019" name="Int. J. Syst. Evol. Microbiol.">
        <title>The Global Catalogue of Microorganisms (GCM) 10K type strain sequencing project: providing services to taxonomists for standard genome sequencing and annotation.</title>
        <authorList>
            <consortium name="The Broad Institute Genomics Platform"/>
            <consortium name="The Broad Institute Genome Sequencing Center for Infectious Disease"/>
            <person name="Wu L."/>
            <person name="Ma J."/>
        </authorList>
    </citation>
    <scope>NUCLEOTIDE SEQUENCE [LARGE SCALE GENOMIC DNA]</scope>
    <source>
        <strain evidence="10">JCM 15115</strain>
    </source>
</reference>
<keyword evidence="4" id="KW-0808">Transferase</keyword>
<dbReference type="PANTHER" id="PTHR34273:SF2">
    <property type="entry name" value="METHYLTHIORIBOSE KINASE"/>
    <property type="match status" value="1"/>
</dbReference>
<dbReference type="Gene3D" id="3.30.200.20">
    <property type="entry name" value="Phosphorylase Kinase, domain 1"/>
    <property type="match status" value="1"/>
</dbReference>